<dbReference type="InParanoid" id="A0A2J7PEZ8"/>
<dbReference type="GO" id="GO:0007623">
    <property type="term" value="P:circadian rhythm"/>
    <property type="evidence" value="ECO:0007669"/>
    <property type="project" value="UniProtKB-ARBA"/>
</dbReference>
<dbReference type="STRING" id="105785.A0A2J7PEZ8"/>
<protein>
    <submittedName>
        <fullName evidence="4">Protein takeout</fullName>
    </submittedName>
</protein>
<dbReference type="SMART" id="SM00700">
    <property type="entry name" value="JHBP"/>
    <property type="match status" value="1"/>
</dbReference>
<proteinExistence type="inferred from homology"/>
<keyword evidence="2" id="KW-0090">Biological rhythms</keyword>
<keyword evidence="5" id="KW-1185">Reference proteome</keyword>
<dbReference type="OrthoDB" id="8194225at2759"/>
<dbReference type="InterPro" id="IPR038606">
    <property type="entry name" value="To_sf"/>
</dbReference>
<keyword evidence="1" id="KW-0732">Signal</keyword>
<evidence type="ECO:0000256" key="2">
    <source>
        <dbReference type="ARBA" id="ARBA00023108"/>
    </source>
</evidence>
<evidence type="ECO:0000313" key="4">
    <source>
        <dbReference type="EMBL" id="PNF14901.1"/>
    </source>
</evidence>
<dbReference type="PANTHER" id="PTHR11008">
    <property type="entry name" value="PROTEIN TAKEOUT-LIKE PROTEIN"/>
    <property type="match status" value="1"/>
</dbReference>
<dbReference type="Proteomes" id="UP000235965">
    <property type="component" value="Unassembled WGS sequence"/>
</dbReference>
<dbReference type="GO" id="GO:0005615">
    <property type="term" value="C:extracellular space"/>
    <property type="evidence" value="ECO:0007669"/>
    <property type="project" value="TreeGrafter"/>
</dbReference>
<dbReference type="FunFam" id="3.15.10.30:FF:000001">
    <property type="entry name" value="Takeout-like protein 1"/>
    <property type="match status" value="1"/>
</dbReference>
<dbReference type="Gene3D" id="3.15.10.30">
    <property type="entry name" value="Haemolymph juvenile hormone binding protein"/>
    <property type="match status" value="1"/>
</dbReference>
<dbReference type="InterPro" id="IPR010562">
    <property type="entry name" value="Haemolymph_juvenile_hormone-bd"/>
</dbReference>
<accession>A0A2J7PEZ8</accession>
<dbReference type="Pfam" id="PF06585">
    <property type="entry name" value="JHBP"/>
    <property type="match status" value="1"/>
</dbReference>
<evidence type="ECO:0000256" key="1">
    <source>
        <dbReference type="ARBA" id="ARBA00022729"/>
    </source>
</evidence>
<gene>
    <name evidence="4" type="primary">to_0</name>
    <name evidence="4" type="ORF">B7P43_G04323</name>
</gene>
<dbReference type="EMBL" id="NEVH01026086">
    <property type="protein sequence ID" value="PNF14901.1"/>
    <property type="molecule type" value="Genomic_DNA"/>
</dbReference>
<comment type="similarity">
    <text evidence="3">Belongs to the TO family.</text>
</comment>
<sequence length="238" mass="26858">MSQAGKPLPPYIKPCSRFDPNINQCALEHGKEAIPHLVKGDPAYKIPPLDPFDIKEVKIIDDGPSAASISVTLTDSKIYGIRNIRMEKAEINLDQQHHRFELSVPLVQIIGQYEMSGRILLLPIAGKGNINLTLDHVYVVYNQYWKLAARDGETYMKRHNTTATATPENVHIHITNLFNGNKLLGDQMNIFLNENWKDAFKELSPTIFRAFSEVINSLVHALMAVIPFDNIYPEKVPS</sequence>
<organism evidence="4 5">
    <name type="scientific">Cryptotermes secundus</name>
    <dbReference type="NCBI Taxonomy" id="105785"/>
    <lineage>
        <taxon>Eukaryota</taxon>
        <taxon>Metazoa</taxon>
        <taxon>Ecdysozoa</taxon>
        <taxon>Arthropoda</taxon>
        <taxon>Hexapoda</taxon>
        <taxon>Insecta</taxon>
        <taxon>Pterygota</taxon>
        <taxon>Neoptera</taxon>
        <taxon>Polyneoptera</taxon>
        <taxon>Dictyoptera</taxon>
        <taxon>Blattodea</taxon>
        <taxon>Blattoidea</taxon>
        <taxon>Termitoidae</taxon>
        <taxon>Kalotermitidae</taxon>
        <taxon>Cryptotermitinae</taxon>
        <taxon>Cryptotermes</taxon>
    </lineage>
</organism>
<evidence type="ECO:0000256" key="3">
    <source>
        <dbReference type="ARBA" id="ARBA00060902"/>
    </source>
</evidence>
<comment type="caution">
    <text evidence="4">The sequence shown here is derived from an EMBL/GenBank/DDBJ whole genome shotgun (WGS) entry which is preliminary data.</text>
</comment>
<dbReference type="AlphaFoldDB" id="A0A2J7PEZ8"/>
<name>A0A2J7PEZ8_9NEOP</name>
<dbReference type="PANTHER" id="PTHR11008:SF32">
    <property type="entry name" value="CIRCADIAN CLOCK-CONTROLLED PROTEIN DAYWAKE-RELATED"/>
    <property type="match status" value="1"/>
</dbReference>
<evidence type="ECO:0000313" key="5">
    <source>
        <dbReference type="Proteomes" id="UP000235965"/>
    </source>
</evidence>
<reference evidence="4 5" key="1">
    <citation type="submission" date="2017-12" db="EMBL/GenBank/DDBJ databases">
        <title>Hemimetabolous genomes reveal molecular basis of termite eusociality.</title>
        <authorList>
            <person name="Harrison M.C."/>
            <person name="Jongepier E."/>
            <person name="Robertson H.M."/>
            <person name="Arning N."/>
            <person name="Bitard-Feildel T."/>
            <person name="Chao H."/>
            <person name="Childers C.P."/>
            <person name="Dinh H."/>
            <person name="Doddapaneni H."/>
            <person name="Dugan S."/>
            <person name="Gowin J."/>
            <person name="Greiner C."/>
            <person name="Han Y."/>
            <person name="Hu H."/>
            <person name="Hughes D.S.T."/>
            <person name="Huylmans A.-K."/>
            <person name="Kemena C."/>
            <person name="Kremer L.P.M."/>
            <person name="Lee S.L."/>
            <person name="Lopez-Ezquerra A."/>
            <person name="Mallet L."/>
            <person name="Monroy-Kuhn J.M."/>
            <person name="Moser A."/>
            <person name="Murali S.C."/>
            <person name="Muzny D.M."/>
            <person name="Otani S."/>
            <person name="Piulachs M.-D."/>
            <person name="Poelchau M."/>
            <person name="Qu J."/>
            <person name="Schaub F."/>
            <person name="Wada-Katsumata A."/>
            <person name="Worley K.C."/>
            <person name="Xie Q."/>
            <person name="Ylla G."/>
            <person name="Poulsen M."/>
            <person name="Gibbs R.A."/>
            <person name="Schal C."/>
            <person name="Richards S."/>
            <person name="Belles X."/>
            <person name="Korb J."/>
            <person name="Bornberg-Bauer E."/>
        </authorList>
    </citation>
    <scope>NUCLEOTIDE SEQUENCE [LARGE SCALE GENOMIC DNA]</scope>
    <source>
        <tissue evidence="4">Whole body</tissue>
    </source>
</reference>